<accession>A0A1K2IQR4</accession>
<proteinExistence type="predicted"/>
<dbReference type="Pfam" id="PF26622">
    <property type="entry name" value="DUF8199"/>
    <property type="match status" value="1"/>
</dbReference>
<dbReference type="InterPro" id="IPR058060">
    <property type="entry name" value="HYC_CC_PP"/>
</dbReference>
<evidence type="ECO:0000313" key="1">
    <source>
        <dbReference type="EMBL" id="SFZ94789.1"/>
    </source>
</evidence>
<protein>
    <submittedName>
        <fullName evidence="1">Uncharacterized protein</fullName>
    </submittedName>
</protein>
<dbReference type="Proteomes" id="UP000182544">
    <property type="component" value="Unassembled WGS sequence"/>
</dbReference>
<dbReference type="AlphaFoldDB" id="A0A1K2IQR4"/>
<dbReference type="InterPro" id="IPR058512">
    <property type="entry name" value="DUF8199"/>
</dbReference>
<dbReference type="STRING" id="369401.SAMN05428642_10579"/>
<sequence length="126" mass="14128">MALLVMLSTVSFTIESHYCGDFLVDSSYFGSAESCGMDLAQTKSSKEDTLEGKNCCNNEQITVNGQNELNVSFDNLTNDQQIFVATFVYAYINLFEGLENEVSSFSQYPPPLIVKNIYKLDETYLI</sequence>
<organism evidence="1 2">
    <name type="scientific">Flaviramulus basaltis</name>
    <dbReference type="NCBI Taxonomy" id="369401"/>
    <lineage>
        <taxon>Bacteria</taxon>
        <taxon>Pseudomonadati</taxon>
        <taxon>Bacteroidota</taxon>
        <taxon>Flavobacteriia</taxon>
        <taxon>Flavobacteriales</taxon>
        <taxon>Flavobacteriaceae</taxon>
        <taxon>Flaviramulus</taxon>
    </lineage>
</organism>
<dbReference type="NCBIfam" id="NF047658">
    <property type="entry name" value="HYC_CC_PP"/>
    <property type="match status" value="1"/>
</dbReference>
<name>A0A1K2IQR4_9FLAO</name>
<gene>
    <name evidence="1" type="ORF">SAMN05428642_10579</name>
</gene>
<evidence type="ECO:0000313" key="2">
    <source>
        <dbReference type="Proteomes" id="UP000182544"/>
    </source>
</evidence>
<dbReference type="EMBL" id="FPKV01000005">
    <property type="protein sequence ID" value="SFZ94789.1"/>
    <property type="molecule type" value="Genomic_DNA"/>
</dbReference>
<keyword evidence="2" id="KW-1185">Reference proteome</keyword>
<reference evidence="1 2" key="1">
    <citation type="submission" date="2016-10" db="EMBL/GenBank/DDBJ databases">
        <authorList>
            <person name="de Groot N.N."/>
        </authorList>
    </citation>
    <scope>NUCLEOTIDE SEQUENCE [LARGE SCALE GENOMIC DNA]</scope>
    <source>
        <strain evidence="1 2">DSM 18180</strain>
    </source>
</reference>